<keyword evidence="1" id="KW-0472">Membrane</keyword>
<dbReference type="EMBL" id="PTIY01000005">
    <property type="protein sequence ID" value="PPK71901.1"/>
    <property type="molecule type" value="Genomic_DNA"/>
</dbReference>
<dbReference type="RefSeq" id="WP_104423294.1">
    <property type="nucleotide sequence ID" value="NZ_PTIY01000005.1"/>
</dbReference>
<feature type="transmembrane region" description="Helical" evidence="1">
    <location>
        <begin position="73"/>
        <end position="90"/>
    </location>
</feature>
<name>A0A2S6H390_9GAMM</name>
<evidence type="ECO:0000256" key="1">
    <source>
        <dbReference type="SAM" id="Phobius"/>
    </source>
</evidence>
<sequence length="97" mass="10586">MFGILTSAFNVALGFVFRSIIVKFVLFFGLFFITTEFIQVLVSSGLLPTASSLNGVFGGIPAGVWYFLDLFNFSMGFSTGLAAFVARFIIRRIPVIG</sequence>
<accession>A0A2S6H390</accession>
<dbReference type="InterPro" id="IPR019670">
    <property type="entry name" value="DUF2523"/>
</dbReference>
<gene>
    <name evidence="2" type="ORF">B0F88_10513</name>
</gene>
<dbReference type="Pfam" id="PF10734">
    <property type="entry name" value="DUF2523"/>
    <property type="match status" value="1"/>
</dbReference>
<keyword evidence="3" id="KW-1185">Reference proteome</keyword>
<evidence type="ECO:0000313" key="2">
    <source>
        <dbReference type="EMBL" id="PPK71901.1"/>
    </source>
</evidence>
<feature type="transmembrane region" description="Helical" evidence="1">
    <location>
        <begin position="12"/>
        <end position="33"/>
    </location>
</feature>
<dbReference type="Proteomes" id="UP000238071">
    <property type="component" value="Unassembled WGS sequence"/>
</dbReference>
<dbReference type="AlphaFoldDB" id="A0A2S6H390"/>
<reference evidence="2 3" key="1">
    <citation type="submission" date="2018-02" db="EMBL/GenBank/DDBJ databases">
        <title>Subsurface microbial communities from deep shales in Ohio and West Virginia, USA.</title>
        <authorList>
            <person name="Wrighton K."/>
        </authorList>
    </citation>
    <scope>NUCLEOTIDE SEQUENCE [LARGE SCALE GENOMIC DNA]</scope>
    <source>
        <strain evidence="2 3">OWC-G53F</strain>
    </source>
</reference>
<keyword evidence="1" id="KW-1133">Transmembrane helix</keyword>
<evidence type="ECO:0000313" key="3">
    <source>
        <dbReference type="Proteomes" id="UP000238071"/>
    </source>
</evidence>
<protein>
    <submittedName>
        <fullName evidence="2">Uncharacterized protein DUF2523</fullName>
    </submittedName>
</protein>
<keyword evidence="1" id="KW-0812">Transmembrane</keyword>
<comment type="caution">
    <text evidence="2">The sequence shown here is derived from an EMBL/GenBank/DDBJ whole genome shotgun (WGS) entry which is preliminary data.</text>
</comment>
<organism evidence="2 3">
    <name type="scientific">Methylobacter tundripaludum</name>
    <dbReference type="NCBI Taxonomy" id="173365"/>
    <lineage>
        <taxon>Bacteria</taxon>
        <taxon>Pseudomonadati</taxon>
        <taxon>Pseudomonadota</taxon>
        <taxon>Gammaproteobacteria</taxon>
        <taxon>Methylococcales</taxon>
        <taxon>Methylococcaceae</taxon>
        <taxon>Methylobacter</taxon>
    </lineage>
</organism>
<proteinExistence type="predicted"/>
<dbReference type="OrthoDB" id="8481647at2"/>